<dbReference type="EMBL" id="CAACVG010012132">
    <property type="protein sequence ID" value="VEN59686.1"/>
    <property type="molecule type" value="Genomic_DNA"/>
</dbReference>
<organism evidence="2 3">
    <name type="scientific">Callosobruchus maculatus</name>
    <name type="common">Southern cowpea weevil</name>
    <name type="synonym">Pulse bruchid</name>
    <dbReference type="NCBI Taxonomy" id="64391"/>
    <lineage>
        <taxon>Eukaryota</taxon>
        <taxon>Metazoa</taxon>
        <taxon>Ecdysozoa</taxon>
        <taxon>Arthropoda</taxon>
        <taxon>Hexapoda</taxon>
        <taxon>Insecta</taxon>
        <taxon>Pterygota</taxon>
        <taxon>Neoptera</taxon>
        <taxon>Endopterygota</taxon>
        <taxon>Coleoptera</taxon>
        <taxon>Polyphaga</taxon>
        <taxon>Cucujiformia</taxon>
        <taxon>Chrysomeloidea</taxon>
        <taxon>Chrysomelidae</taxon>
        <taxon>Bruchinae</taxon>
        <taxon>Bruchini</taxon>
        <taxon>Callosobruchus</taxon>
    </lineage>
</organism>
<reference evidence="2 3" key="1">
    <citation type="submission" date="2019-01" db="EMBL/GenBank/DDBJ databases">
        <authorList>
            <person name="Sayadi A."/>
        </authorList>
    </citation>
    <scope>NUCLEOTIDE SEQUENCE [LARGE SCALE GENOMIC DNA]</scope>
</reference>
<dbReference type="AlphaFoldDB" id="A0A653DHK6"/>
<feature type="region of interest" description="Disordered" evidence="1">
    <location>
        <begin position="1"/>
        <end position="29"/>
    </location>
</feature>
<evidence type="ECO:0000256" key="1">
    <source>
        <dbReference type="SAM" id="MobiDB-lite"/>
    </source>
</evidence>
<dbReference type="OrthoDB" id="73209at2759"/>
<evidence type="ECO:0000313" key="3">
    <source>
        <dbReference type="Proteomes" id="UP000410492"/>
    </source>
</evidence>
<feature type="region of interest" description="Disordered" evidence="1">
    <location>
        <begin position="133"/>
        <end position="154"/>
    </location>
</feature>
<gene>
    <name evidence="2" type="ORF">CALMAC_LOCUS17617</name>
</gene>
<dbReference type="Proteomes" id="UP000410492">
    <property type="component" value="Unassembled WGS sequence"/>
</dbReference>
<sequence>RRLRRPAASVQHPARGRPRRFISPRSSPKSIRAFHPYFRRSVECALEEDGSPISLFHSLLASSSPPAVVLKLNSRSGPRKTSASRETIDSATRSFVSIPLDRRDTYGVIFQRQIWQETPHPPQRCLLQMPGYISNRSVPTPSRRRRPGHVAQQR</sequence>
<accession>A0A653DHK6</accession>
<name>A0A653DHK6_CALMS</name>
<proteinExistence type="predicted"/>
<evidence type="ECO:0000313" key="2">
    <source>
        <dbReference type="EMBL" id="VEN59686.1"/>
    </source>
</evidence>
<protein>
    <submittedName>
        <fullName evidence="2">Uncharacterized protein</fullName>
    </submittedName>
</protein>
<feature type="non-terminal residue" evidence="2">
    <location>
        <position position="1"/>
    </location>
</feature>
<keyword evidence="3" id="KW-1185">Reference proteome</keyword>